<comment type="caution">
    <text evidence="10">The sequence shown here is derived from an EMBL/GenBank/DDBJ whole genome shotgun (WGS) entry which is preliminary data.</text>
</comment>
<dbReference type="OrthoDB" id="9775677at2"/>
<reference evidence="10 11" key="1">
    <citation type="submission" date="2019-02" db="EMBL/GenBank/DDBJ databases">
        <title>Deep-cultivation of Planctomycetes and their phenomic and genomic characterization uncovers novel biology.</title>
        <authorList>
            <person name="Wiegand S."/>
            <person name="Jogler M."/>
            <person name="Boedeker C."/>
            <person name="Pinto D."/>
            <person name="Vollmers J."/>
            <person name="Rivas-Marin E."/>
            <person name="Kohn T."/>
            <person name="Peeters S.H."/>
            <person name="Heuer A."/>
            <person name="Rast P."/>
            <person name="Oberbeckmann S."/>
            <person name="Bunk B."/>
            <person name="Jeske O."/>
            <person name="Meyerdierks A."/>
            <person name="Storesund J.E."/>
            <person name="Kallscheuer N."/>
            <person name="Luecker S."/>
            <person name="Lage O.M."/>
            <person name="Pohl T."/>
            <person name="Merkel B.J."/>
            <person name="Hornburger P."/>
            <person name="Mueller R.-W."/>
            <person name="Bruemmer F."/>
            <person name="Labrenz M."/>
            <person name="Spormann A.M."/>
            <person name="Op Den Camp H."/>
            <person name="Overmann J."/>
            <person name="Amann R."/>
            <person name="Jetten M.S.M."/>
            <person name="Mascher T."/>
            <person name="Medema M.H."/>
            <person name="Devos D.P."/>
            <person name="Kaster A.-K."/>
            <person name="Ovreas L."/>
            <person name="Rohde M."/>
            <person name="Galperin M.Y."/>
            <person name="Jogler C."/>
        </authorList>
    </citation>
    <scope>NUCLEOTIDE SEQUENCE [LARGE SCALE GENOMIC DNA]</scope>
    <source>
        <strain evidence="10 11">Pla144</strain>
    </source>
</reference>
<keyword evidence="3" id="KW-0645">Protease</keyword>
<sequence length="676" mass="76794">MRRVAMFLIAFCAIGPIVFAVELKSGLDRKAMDPSVRVQDNPFLFMNGNWLKHTPIPADKSNFGSFSLLEDEAQLAIKEICEEAAAGEHPDGSIEQQIGDFYTSFMDEATIAEHGIQSLQGELEAIDNVSSHDDLIELFGHFNQIGVETPFGFFVDQDDKDSTKYLAALIQSGTTLPDRDYYLEESEENLAARAALVKYINTLFDLSELPREGDVGTQILELETALAKLQWTRTELRDAHKRYNKHTLAELAELSPSLPWTTFFDAANVQGVEELNVCTPSFYQELDALIVETPLDVWKEYLRFHLMDAFASALPAPYVNAQFELYGKQLAGTLELQPRWKRAVDAISGGRGFGVLGDAAGQLYVKKHFPHRAKERMDELVSNLMLAYKQSIDDLEWMTPVTKERAKEKLAKITTKIGHTEKWRDYSILVVKPDDLLGNFLRSEELEYNRMIDKLGKPVDKDEWFMTPQTVNAYYNPGQNEIVFPAAILQPPFFDVEAHDAVNYGGIGAIIGHEISHAFDDQGSKYDGDGNLKDWWTDEDRAAFHKLTSKLVEQFNSYSPLPSKHVNGELTLGENIADLSGMSIAYKAYNLFLDGKEAPVIDDWTGDQRFFLGWSQSWQRKYRDAEMLKRLLVDPHSPSMYRSNGPMSNFDPYYEAFDVKLGDEQYREPTDRIRIW</sequence>
<dbReference type="GO" id="GO:0046872">
    <property type="term" value="F:metal ion binding"/>
    <property type="evidence" value="ECO:0007669"/>
    <property type="project" value="UniProtKB-KW"/>
</dbReference>
<keyword evidence="7" id="KW-0482">Metalloprotease</keyword>
<keyword evidence="11" id="KW-1185">Reference proteome</keyword>
<evidence type="ECO:0000256" key="2">
    <source>
        <dbReference type="ARBA" id="ARBA00007357"/>
    </source>
</evidence>
<dbReference type="PANTHER" id="PTHR11733">
    <property type="entry name" value="ZINC METALLOPROTEASE FAMILY M13 NEPRILYSIN-RELATED"/>
    <property type="match status" value="1"/>
</dbReference>
<dbReference type="InterPro" id="IPR042089">
    <property type="entry name" value="Peptidase_M13_dom_2"/>
</dbReference>
<gene>
    <name evidence="10" type="primary">pepO</name>
    <name evidence="10" type="ORF">Pla144_20600</name>
</gene>
<evidence type="ECO:0000256" key="4">
    <source>
        <dbReference type="ARBA" id="ARBA00022723"/>
    </source>
</evidence>
<evidence type="ECO:0000256" key="1">
    <source>
        <dbReference type="ARBA" id="ARBA00001947"/>
    </source>
</evidence>
<dbReference type="Gene3D" id="3.40.390.10">
    <property type="entry name" value="Collagenase (Catalytic Domain)"/>
    <property type="match status" value="1"/>
</dbReference>
<feature type="domain" description="Peptidase M13 C-terminal" evidence="8">
    <location>
        <begin position="472"/>
        <end position="672"/>
    </location>
</feature>
<dbReference type="Pfam" id="PF05649">
    <property type="entry name" value="Peptidase_M13_N"/>
    <property type="match status" value="1"/>
</dbReference>
<proteinExistence type="inferred from homology"/>
<keyword evidence="6" id="KW-0862">Zinc</keyword>
<organism evidence="10 11">
    <name type="scientific">Bythopirellula polymerisocia</name>
    <dbReference type="NCBI Taxonomy" id="2528003"/>
    <lineage>
        <taxon>Bacteria</taxon>
        <taxon>Pseudomonadati</taxon>
        <taxon>Planctomycetota</taxon>
        <taxon>Planctomycetia</taxon>
        <taxon>Pirellulales</taxon>
        <taxon>Lacipirellulaceae</taxon>
        <taxon>Bythopirellula</taxon>
    </lineage>
</organism>
<feature type="domain" description="Peptidase M13 N-terminal" evidence="9">
    <location>
        <begin position="40"/>
        <end position="419"/>
    </location>
</feature>
<evidence type="ECO:0000313" key="11">
    <source>
        <dbReference type="Proteomes" id="UP000318437"/>
    </source>
</evidence>
<dbReference type="GO" id="GO:0016485">
    <property type="term" value="P:protein processing"/>
    <property type="evidence" value="ECO:0007669"/>
    <property type="project" value="TreeGrafter"/>
</dbReference>
<dbReference type="InterPro" id="IPR008753">
    <property type="entry name" value="Peptidase_M13_N"/>
</dbReference>
<dbReference type="AlphaFoldDB" id="A0A5C6CSC5"/>
<dbReference type="PANTHER" id="PTHR11733:SF167">
    <property type="entry name" value="FI17812P1-RELATED"/>
    <property type="match status" value="1"/>
</dbReference>
<keyword evidence="5 10" id="KW-0378">Hydrolase</keyword>
<evidence type="ECO:0000259" key="8">
    <source>
        <dbReference type="Pfam" id="PF01431"/>
    </source>
</evidence>
<dbReference type="InterPro" id="IPR000718">
    <property type="entry name" value="Peptidase_M13"/>
</dbReference>
<keyword evidence="4" id="KW-0479">Metal-binding</keyword>
<dbReference type="PRINTS" id="PR00786">
    <property type="entry name" value="NEPRILYSIN"/>
</dbReference>
<evidence type="ECO:0000256" key="6">
    <source>
        <dbReference type="ARBA" id="ARBA00022833"/>
    </source>
</evidence>
<evidence type="ECO:0000313" key="10">
    <source>
        <dbReference type="EMBL" id="TWU27288.1"/>
    </source>
</evidence>
<dbReference type="GO" id="GO:0005886">
    <property type="term" value="C:plasma membrane"/>
    <property type="evidence" value="ECO:0007669"/>
    <property type="project" value="TreeGrafter"/>
</dbReference>
<comment type="cofactor">
    <cofactor evidence="1">
        <name>Zn(2+)</name>
        <dbReference type="ChEBI" id="CHEBI:29105"/>
    </cofactor>
</comment>
<evidence type="ECO:0000256" key="7">
    <source>
        <dbReference type="ARBA" id="ARBA00023049"/>
    </source>
</evidence>
<dbReference type="EC" id="3.4.24.-" evidence="10"/>
<dbReference type="SUPFAM" id="SSF55486">
    <property type="entry name" value="Metalloproteases ('zincins'), catalytic domain"/>
    <property type="match status" value="1"/>
</dbReference>
<protein>
    <submittedName>
        <fullName evidence="10">Neutral endopeptidase</fullName>
        <ecNumber evidence="10">3.4.24.-</ecNumber>
    </submittedName>
</protein>
<dbReference type="Proteomes" id="UP000318437">
    <property type="component" value="Unassembled WGS sequence"/>
</dbReference>
<dbReference type="InterPro" id="IPR024079">
    <property type="entry name" value="MetalloPept_cat_dom_sf"/>
</dbReference>
<dbReference type="Gene3D" id="1.10.1380.10">
    <property type="entry name" value="Neutral endopeptidase , domain2"/>
    <property type="match status" value="1"/>
</dbReference>
<dbReference type="CDD" id="cd08662">
    <property type="entry name" value="M13"/>
    <property type="match status" value="1"/>
</dbReference>
<name>A0A5C6CSC5_9BACT</name>
<dbReference type="Pfam" id="PF01431">
    <property type="entry name" value="Peptidase_M13"/>
    <property type="match status" value="1"/>
</dbReference>
<evidence type="ECO:0000256" key="3">
    <source>
        <dbReference type="ARBA" id="ARBA00022670"/>
    </source>
</evidence>
<accession>A0A5C6CSC5</accession>
<dbReference type="EMBL" id="SJPS01000003">
    <property type="protein sequence ID" value="TWU27288.1"/>
    <property type="molecule type" value="Genomic_DNA"/>
</dbReference>
<dbReference type="PROSITE" id="PS51885">
    <property type="entry name" value="NEPRILYSIN"/>
    <property type="match status" value="1"/>
</dbReference>
<evidence type="ECO:0000256" key="5">
    <source>
        <dbReference type="ARBA" id="ARBA00022801"/>
    </source>
</evidence>
<dbReference type="InterPro" id="IPR018497">
    <property type="entry name" value="Peptidase_M13_C"/>
</dbReference>
<evidence type="ECO:0000259" key="9">
    <source>
        <dbReference type="Pfam" id="PF05649"/>
    </source>
</evidence>
<comment type="similarity">
    <text evidence="2">Belongs to the peptidase M13 family.</text>
</comment>
<dbReference type="GO" id="GO:0004222">
    <property type="term" value="F:metalloendopeptidase activity"/>
    <property type="evidence" value="ECO:0007669"/>
    <property type="project" value="InterPro"/>
</dbReference>